<evidence type="ECO:0000256" key="4">
    <source>
        <dbReference type="PROSITE-ProRule" id="PRU00473"/>
    </source>
</evidence>
<name>A0A0E4BSN8_9BRAD</name>
<dbReference type="PROSITE" id="PS51123">
    <property type="entry name" value="OMPA_2"/>
    <property type="match status" value="1"/>
</dbReference>
<dbReference type="EMBL" id="AP014685">
    <property type="protein sequence ID" value="BAR58982.1"/>
    <property type="molecule type" value="Genomic_DNA"/>
</dbReference>
<reference evidence="7 8" key="1">
    <citation type="submission" date="2014-11" db="EMBL/GenBank/DDBJ databases">
        <title>Symbiosis island explosion on the genome of extra-slow-growing strains of soybean bradyrhizobia with massive insertion sequences.</title>
        <authorList>
            <person name="Iida T."/>
            <person name="Minamisawa K."/>
        </authorList>
    </citation>
    <scope>NUCLEOTIDE SEQUENCE [LARGE SCALE GENOMIC DNA]</scope>
    <source>
        <strain evidence="7 8">NK6</strain>
    </source>
</reference>
<dbReference type="InterPro" id="IPR036737">
    <property type="entry name" value="OmpA-like_sf"/>
</dbReference>
<evidence type="ECO:0000313" key="8">
    <source>
        <dbReference type="Proteomes" id="UP000063308"/>
    </source>
</evidence>
<sequence length="316" mass="33945">MPMPAPRNIPGSLVLAALLCLLADTTATAQTRDVAGSRDYPGIGRFAGSVITGYVVKDFDAARMQAAAFKDGQPTDARRLEGRVVRIAYRTNPGPSILEVSRNFETQLAKAGFETLLSCDTDACGAIPFTENIDTLPIPQMWVDGFNYRYFAGRKSEGGRETYASVIVSQNNQEIYAQVTVAELGAIANKMVDAAAMAKGLGETGHIALYGIYFDTDKAVLKPESRPTLEQIAKLLTSQPQLNVFIVGHTDSQGAYEYNLDLSKRRAEAVAAELAKSFRIAQARLRTAGVGLLAPVGSNATDAGRALNRRVELVAP</sequence>
<feature type="chain" id="PRO_5002418974" description="OmpA-like domain-containing protein" evidence="5">
    <location>
        <begin position="30"/>
        <end position="316"/>
    </location>
</feature>
<evidence type="ECO:0000256" key="3">
    <source>
        <dbReference type="ARBA" id="ARBA00023237"/>
    </source>
</evidence>
<dbReference type="CDD" id="cd07185">
    <property type="entry name" value="OmpA_C-like"/>
    <property type="match status" value="1"/>
</dbReference>
<dbReference type="Proteomes" id="UP000063308">
    <property type="component" value="Chromosome"/>
</dbReference>
<protein>
    <recommendedName>
        <fullName evidence="6">OmpA-like domain-containing protein</fullName>
    </recommendedName>
</protein>
<gene>
    <name evidence="7" type="ORF">NK6_5826</name>
</gene>
<keyword evidence="5" id="KW-0732">Signal</keyword>
<dbReference type="PRINTS" id="PR01021">
    <property type="entry name" value="OMPADOMAIN"/>
</dbReference>
<organism evidence="7 8">
    <name type="scientific">Bradyrhizobium diazoefficiens</name>
    <dbReference type="NCBI Taxonomy" id="1355477"/>
    <lineage>
        <taxon>Bacteria</taxon>
        <taxon>Pseudomonadati</taxon>
        <taxon>Pseudomonadota</taxon>
        <taxon>Alphaproteobacteria</taxon>
        <taxon>Hyphomicrobiales</taxon>
        <taxon>Nitrobacteraceae</taxon>
        <taxon>Bradyrhizobium</taxon>
    </lineage>
</organism>
<dbReference type="InterPro" id="IPR050330">
    <property type="entry name" value="Bact_OuterMem_StrucFunc"/>
</dbReference>
<feature type="signal peptide" evidence="5">
    <location>
        <begin position="1"/>
        <end position="29"/>
    </location>
</feature>
<evidence type="ECO:0000313" key="7">
    <source>
        <dbReference type="EMBL" id="BAR58982.1"/>
    </source>
</evidence>
<evidence type="ECO:0000256" key="1">
    <source>
        <dbReference type="ARBA" id="ARBA00004442"/>
    </source>
</evidence>
<feature type="domain" description="OmpA-like" evidence="6">
    <location>
        <begin position="201"/>
        <end position="316"/>
    </location>
</feature>
<evidence type="ECO:0000256" key="5">
    <source>
        <dbReference type="SAM" id="SignalP"/>
    </source>
</evidence>
<dbReference type="PANTHER" id="PTHR30329">
    <property type="entry name" value="STATOR ELEMENT OF FLAGELLAR MOTOR COMPLEX"/>
    <property type="match status" value="1"/>
</dbReference>
<dbReference type="Pfam" id="PF00691">
    <property type="entry name" value="OmpA"/>
    <property type="match status" value="1"/>
</dbReference>
<proteinExistence type="predicted"/>
<evidence type="ECO:0000259" key="6">
    <source>
        <dbReference type="PROSITE" id="PS51123"/>
    </source>
</evidence>
<keyword evidence="3" id="KW-0998">Cell outer membrane</keyword>
<dbReference type="PANTHER" id="PTHR30329:SF21">
    <property type="entry name" value="LIPOPROTEIN YIAD-RELATED"/>
    <property type="match status" value="1"/>
</dbReference>
<evidence type="ECO:0000256" key="2">
    <source>
        <dbReference type="ARBA" id="ARBA00023136"/>
    </source>
</evidence>
<dbReference type="Gene3D" id="3.30.1330.60">
    <property type="entry name" value="OmpA-like domain"/>
    <property type="match status" value="1"/>
</dbReference>
<dbReference type="AlphaFoldDB" id="A0A0E4BSN8"/>
<comment type="subcellular location">
    <subcellularLocation>
        <location evidence="1">Cell outer membrane</location>
    </subcellularLocation>
</comment>
<accession>A0A0E4BSN8</accession>
<dbReference type="InterPro" id="IPR006665">
    <property type="entry name" value="OmpA-like"/>
</dbReference>
<dbReference type="GO" id="GO:0009279">
    <property type="term" value="C:cell outer membrane"/>
    <property type="evidence" value="ECO:0007669"/>
    <property type="project" value="UniProtKB-SubCell"/>
</dbReference>
<dbReference type="SUPFAM" id="SSF103088">
    <property type="entry name" value="OmpA-like"/>
    <property type="match status" value="1"/>
</dbReference>
<keyword evidence="2 4" id="KW-0472">Membrane</keyword>
<dbReference type="InterPro" id="IPR006664">
    <property type="entry name" value="OMP_bac"/>
</dbReference>